<organism evidence="6 7">
    <name type="scientific">Stylosanthes scabra</name>
    <dbReference type="NCBI Taxonomy" id="79078"/>
    <lineage>
        <taxon>Eukaryota</taxon>
        <taxon>Viridiplantae</taxon>
        <taxon>Streptophyta</taxon>
        <taxon>Embryophyta</taxon>
        <taxon>Tracheophyta</taxon>
        <taxon>Spermatophyta</taxon>
        <taxon>Magnoliopsida</taxon>
        <taxon>eudicotyledons</taxon>
        <taxon>Gunneridae</taxon>
        <taxon>Pentapetalae</taxon>
        <taxon>rosids</taxon>
        <taxon>fabids</taxon>
        <taxon>Fabales</taxon>
        <taxon>Fabaceae</taxon>
        <taxon>Papilionoideae</taxon>
        <taxon>50 kb inversion clade</taxon>
        <taxon>dalbergioids sensu lato</taxon>
        <taxon>Dalbergieae</taxon>
        <taxon>Pterocarpus clade</taxon>
        <taxon>Stylosanthes</taxon>
    </lineage>
</organism>
<dbReference type="InterPro" id="IPR002423">
    <property type="entry name" value="Cpn60/GroEL/TCP-1"/>
</dbReference>
<dbReference type="Pfam" id="PF00118">
    <property type="entry name" value="Cpn60_TCP1"/>
    <property type="match status" value="1"/>
</dbReference>
<dbReference type="InterPro" id="IPR001844">
    <property type="entry name" value="Cpn60/GroEL"/>
</dbReference>
<reference evidence="6 7" key="1">
    <citation type="journal article" date="2023" name="Plants (Basel)">
        <title>Bridging the Gap: Combining Genomics and Transcriptomics Approaches to Understand Stylosanthes scabra, an Orphan Legume from the Brazilian Caatinga.</title>
        <authorList>
            <person name="Ferreira-Neto J.R.C."/>
            <person name="da Silva M.D."/>
            <person name="Binneck E."/>
            <person name="de Melo N.F."/>
            <person name="da Silva R.H."/>
            <person name="de Melo A.L.T.M."/>
            <person name="Pandolfi V."/>
            <person name="Bustamante F.O."/>
            <person name="Brasileiro-Vidal A.C."/>
            <person name="Benko-Iseppon A.M."/>
        </authorList>
    </citation>
    <scope>NUCLEOTIDE SEQUENCE [LARGE SCALE GENOMIC DNA]</scope>
    <source>
        <tissue evidence="6">Leaves</tissue>
    </source>
</reference>
<evidence type="ECO:0000313" key="6">
    <source>
        <dbReference type="EMBL" id="MED6182700.1"/>
    </source>
</evidence>
<dbReference type="EMBL" id="JASCZI010181375">
    <property type="protein sequence ID" value="MED6182700.1"/>
    <property type="molecule type" value="Genomic_DNA"/>
</dbReference>
<dbReference type="InterPro" id="IPR027413">
    <property type="entry name" value="GROEL-like_equatorial_sf"/>
</dbReference>
<protein>
    <submittedName>
        <fullName evidence="6">Uncharacterized protein</fullName>
    </submittedName>
</protein>
<name>A0ABU6W9T8_9FABA</name>
<dbReference type="PANTHER" id="PTHR45633">
    <property type="entry name" value="60 KDA HEAT SHOCK PROTEIN, MITOCHONDRIAL"/>
    <property type="match status" value="1"/>
</dbReference>
<proteinExistence type="inferred from homology"/>
<dbReference type="SUPFAM" id="SSF48592">
    <property type="entry name" value="GroEL equatorial domain-like"/>
    <property type="match status" value="1"/>
</dbReference>
<keyword evidence="4" id="KW-0143">Chaperone</keyword>
<dbReference type="InterPro" id="IPR018370">
    <property type="entry name" value="Chaperonin_Cpn60_CS"/>
</dbReference>
<gene>
    <name evidence="6" type="ORF">PIB30_031121</name>
</gene>
<comment type="caution">
    <text evidence="6">The sequence shown here is derived from an EMBL/GenBank/DDBJ whole genome shotgun (WGS) entry which is preliminary data.</text>
</comment>
<comment type="similarity">
    <text evidence="1 5">Belongs to the chaperonin (HSP60) family.</text>
</comment>
<dbReference type="SUPFAM" id="SSF52029">
    <property type="entry name" value="GroEL apical domain-like"/>
    <property type="match status" value="1"/>
</dbReference>
<keyword evidence="7" id="KW-1185">Reference proteome</keyword>
<evidence type="ECO:0000256" key="5">
    <source>
        <dbReference type="RuleBase" id="RU000418"/>
    </source>
</evidence>
<dbReference type="Gene3D" id="3.30.260.10">
    <property type="entry name" value="TCP-1-like chaperonin intermediate domain"/>
    <property type="match status" value="1"/>
</dbReference>
<dbReference type="PRINTS" id="PR00298">
    <property type="entry name" value="CHAPERONIN60"/>
</dbReference>
<evidence type="ECO:0000256" key="4">
    <source>
        <dbReference type="ARBA" id="ARBA00023186"/>
    </source>
</evidence>
<keyword evidence="3" id="KW-0067">ATP-binding</keyword>
<evidence type="ECO:0000256" key="3">
    <source>
        <dbReference type="ARBA" id="ARBA00022840"/>
    </source>
</evidence>
<dbReference type="PROSITE" id="PS00296">
    <property type="entry name" value="CHAPERONINS_CPN60"/>
    <property type="match status" value="1"/>
</dbReference>
<evidence type="ECO:0000256" key="1">
    <source>
        <dbReference type="ARBA" id="ARBA00006607"/>
    </source>
</evidence>
<evidence type="ECO:0000256" key="2">
    <source>
        <dbReference type="ARBA" id="ARBA00022741"/>
    </source>
</evidence>
<sequence length="148" mass="15938">MGLTLDNASKDMLGSATKVVITKNSTLIVTDGTTRAAVQKRVDQIRGLVENTKENFQKKILSERIARLSGGIAILQVGAQTQIELKDKQLRIEDALNATKAAIEEGVVVGGGCSLLRLSKKVDGIKNLLDNEEQKVVTCVMKLSFPSS</sequence>
<accession>A0ABU6W9T8</accession>
<dbReference type="Gene3D" id="3.50.7.10">
    <property type="entry name" value="GroEL"/>
    <property type="match status" value="1"/>
</dbReference>
<dbReference type="InterPro" id="IPR027410">
    <property type="entry name" value="TCP-1-like_intermed_sf"/>
</dbReference>
<evidence type="ECO:0000313" key="7">
    <source>
        <dbReference type="Proteomes" id="UP001341840"/>
    </source>
</evidence>
<keyword evidence="2" id="KW-0547">Nucleotide-binding</keyword>
<dbReference type="Proteomes" id="UP001341840">
    <property type="component" value="Unassembled WGS sequence"/>
</dbReference>
<dbReference type="InterPro" id="IPR027409">
    <property type="entry name" value="GroEL-like_apical_dom_sf"/>
</dbReference>